<dbReference type="PROSITE" id="PS00092">
    <property type="entry name" value="N6_MTASE"/>
    <property type="match status" value="1"/>
</dbReference>
<accession>A0A9W3ASE8</accession>
<evidence type="ECO:0000256" key="3">
    <source>
        <dbReference type="ARBA" id="ARBA00022603"/>
    </source>
</evidence>
<dbReference type="GO" id="GO:0016279">
    <property type="term" value="F:protein-lysine N-methyltransferase activity"/>
    <property type="evidence" value="ECO:0007669"/>
    <property type="project" value="UniProtKB-UniRule"/>
</dbReference>
<organism evidence="6 7">
    <name type="scientific">Biomphalaria glabrata</name>
    <name type="common">Bloodfluke planorb</name>
    <name type="synonym">Freshwater snail</name>
    <dbReference type="NCBI Taxonomy" id="6526"/>
    <lineage>
        <taxon>Eukaryota</taxon>
        <taxon>Metazoa</taxon>
        <taxon>Spiralia</taxon>
        <taxon>Lophotrochozoa</taxon>
        <taxon>Mollusca</taxon>
        <taxon>Gastropoda</taxon>
        <taxon>Heterobranchia</taxon>
        <taxon>Euthyneura</taxon>
        <taxon>Panpulmonata</taxon>
        <taxon>Hygrophila</taxon>
        <taxon>Lymnaeoidea</taxon>
        <taxon>Planorbidae</taxon>
        <taxon>Biomphalaria</taxon>
    </lineage>
</organism>
<dbReference type="PANTHER" id="PTHR13200">
    <property type="entry name" value="EEF1A LYSINE METHYLTRANSFERASE 1"/>
    <property type="match status" value="1"/>
</dbReference>
<dbReference type="AlphaFoldDB" id="A0A9W3ASE8"/>
<name>A0A9W3ASE8_BIOGL</name>
<keyword evidence="2 5" id="KW-0963">Cytoplasm</keyword>
<dbReference type="GeneID" id="106063950"/>
<protein>
    <recommendedName>
        <fullName evidence="5">Protein-lysine N-methyltransferase LOC106063950</fullName>
        <ecNumber evidence="5">2.1.1.-</ecNumber>
    </recommendedName>
</protein>
<comment type="function">
    <text evidence="5">S-adenosyl-L-methionine-dependent protein-lysine N-methyltransferase that methylates elongation factor 1-alpha.</text>
</comment>
<comment type="subcellular location">
    <subcellularLocation>
        <location evidence="1 5">Cytoplasm</location>
    </subcellularLocation>
</comment>
<keyword evidence="6" id="KW-1185">Reference proteome</keyword>
<gene>
    <name evidence="7" type="primary">LOC106063950</name>
</gene>
<dbReference type="Pfam" id="PF10237">
    <property type="entry name" value="N6-adenineMlase"/>
    <property type="match status" value="1"/>
</dbReference>
<dbReference type="RefSeq" id="XP_055890134.1">
    <property type="nucleotide sequence ID" value="XM_056034159.1"/>
</dbReference>
<evidence type="ECO:0000313" key="7">
    <source>
        <dbReference type="RefSeq" id="XP_055890134.1"/>
    </source>
</evidence>
<evidence type="ECO:0000256" key="2">
    <source>
        <dbReference type="ARBA" id="ARBA00022490"/>
    </source>
</evidence>
<comment type="similarity">
    <text evidence="5">Belongs to the class I-like SAM-binding methyltransferase superfamily. EFM5 family.</text>
</comment>
<dbReference type="InterPro" id="IPR019369">
    <property type="entry name" value="Efm5/EEF1AKMT1"/>
</dbReference>
<dbReference type="PANTHER" id="PTHR13200:SF0">
    <property type="entry name" value="EEF1A LYSINE METHYLTRANSFERASE 1"/>
    <property type="match status" value="1"/>
</dbReference>
<dbReference type="GO" id="GO:0005737">
    <property type="term" value="C:cytoplasm"/>
    <property type="evidence" value="ECO:0007669"/>
    <property type="project" value="UniProtKB-SubCell"/>
</dbReference>
<evidence type="ECO:0000313" key="6">
    <source>
        <dbReference type="Proteomes" id="UP001165740"/>
    </source>
</evidence>
<sequence>MSESDEEPQLSSHALAALQQFYKEKQEQEEKFNLALSGNIEEFQPQEDWQLSQFWYDNKTAETLAKEALSIVGDKGRIACLSSPTVYKKLRELKGDSVDVKCLEYDTRFQVYGEDFIFYDYNEPLRVDAALQNQFDLVIADPPFLSEECLCKTAITIKFLAKDKLILCTGFVMADLAKRLLKAVPCKFEPRHANGLQNQFSCYVNYDSVLLNT</sequence>
<reference evidence="7" key="1">
    <citation type="submission" date="2025-08" db="UniProtKB">
        <authorList>
            <consortium name="RefSeq"/>
        </authorList>
    </citation>
    <scope>IDENTIFICATION</scope>
</reference>
<evidence type="ECO:0000256" key="1">
    <source>
        <dbReference type="ARBA" id="ARBA00004496"/>
    </source>
</evidence>
<dbReference type="OrthoDB" id="206354at2759"/>
<evidence type="ECO:0000256" key="4">
    <source>
        <dbReference type="ARBA" id="ARBA00022679"/>
    </source>
</evidence>
<keyword evidence="4 5" id="KW-0808">Transferase</keyword>
<evidence type="ECO:0000256" key="5">
    <source>
        <dbReference type="HAMAP-Rule" id="MF_03187"/>
    </source>
</evidence>
<dbReference type="InterPro" id="IPR041370">
    <property type="entry name" value="Mlase_EEF1AKMT1/ZCCHC4"/>
</dbReference>
<dbReference type="GO" id="GO:0032259">
    <property type="term" value="P:methylation"/>
    <property type="evidence" value="ECO:0007669"/>
    <property type="project" value="UniProtKB-KW"/>
</dbReference>
<dbReference type="EC" id="2.1.1.-" evidence="5"/>
<dbReference type="HAMAP" id="MF_03187">
    <property type="entry name" value="Methyltr_EFM5"/>
    <property type="match status" value="1"/>
</dbReference>
<proteinExistence type="inferred from homology"/>
<dbReference type="GO" id="GO:0003676">
    <property type="term" value="F:nucleic acid binding"/>
    <property type="evidence" value="ECO:0007669"/>
    <property type="project" value="InterPro"/>
</dbReference>
<dbReference type="InterPro" id="IPR002052">
    <property type="entry name" value="DNA_methylase_N6_adenine_CS"/>
</dbReference>
<dbReference type="Proteomes" id="UP001165740">
    <property type="component" value="Chromosome 6"/>
</dbReference>
<dbReference type="OMA" id="CNFRPEH"/>
<keyword evidence="3 5" id="KW-0489">Methyltransferase</keyword>